<feature type="compositionally biased region" description="Basic and acidic residues" evidence="2">
    <location>
        <begin position="1"/>
        <end position="32"/>
    </location>
</feature>
<dbReference type="OrthoDB" id="24581at2759"/>
<feature type="region of interest" description="Disordered" evidence="2">
    <location>
        <begin position="1"/>
        <end position="47"/>
    </location>
</feature>
<evidence type="ECO:0000256" key="2">
    <source>
        <dbReference type="SAM" id="MobiDB-lite"/>
    </source>
</evidence>
<evidence type="ECO:0000313" key="4">
    <source>
        <dbReference type="Proteomes" id="UP000838763"/>
    </source>
</evidence>
<organism evidence="3 4">
    <name type="scientific">Parascedosporium putredinis</name>
    <dbReference type="NCBI Taxonomy" id="1442378"/>
    <lineage>
        <taxon>Eukaryota</taxon>
        <taxon>Fungi</taxon>
        <taxon>Dikarya</taxon>
        <taxon>Ascomycota</taxon>
        <taxon>Pezizomycotina</taxon>
        <taxon>Sordariomycetes</taxon>
        <taxon>Hypocreomycetidae</taxon>
        <taxon>Microascales</taxon>
        <taxon>Microascaceae</taxon>
        <taxon>Parascedosporium</taxon>
    </lineage>
</organism>
<evidence type="ECO:0000256" key="1">
    <source>
        <dbReference type="ARBA" id="ARBA00010995"/>
    </source>
</evidence>
<dbReference type="SUPFAM" id="SSF111331">
    <property type="entry name" value="NAD kinase/diacylglycerol kinase-like"/>
    <property type="match status" value="1"/>
</dbReference>
<keyword evidence="4" id="KW-1185">Reference proteome</keyword>
<dbReference type="Pfam" id="PF01513">
    <property type="entry name" value="NAD_kinase"/>
    <property type="match status" value="1"/>
</dbReference>
<evidence type="ECO:0008006" key="5">
    <source>
        <dbReference type="Google" id="ProtNLM"/>
    </source>
</evidence>
<dbReference type="GO" id="GO:0003951">
    <property type="term" value="F:NAD+ kinase activity"/>
    <property type="evidence" value="ECO:0007669"/>
    <property type="project" value="InterPro"/>
</dbReference>
<feature type="region of interest" description="Disordered" evidence="2">
    <location>
        <begin position="80"/>
        <end position="172"/>
    </location>
</feature>
<feature type="compositionally biased region" description="Polar residues" evidence="2">
    <location>
        <begin position="163"/>
        <end position="172"/>
    </location>
</feature>
<name>A0A9P1GTW2_9PEZI</name>
<dbReference type="Proteomes" id="UP000838763">
    <property type="component" value="Unassembled WGS sequence"/>
</dbReference>
<feature type="compositionally biased region" description="Low complexity" evidence="2">
    <location>
        <begin position="85"/>
        <end position="95"/>
    </location>
</feature>
<accession>A0A9P1GTW2</accession>
<evidence type="ECO:0000313" key="3">
    <source>
        <dbReference type="EMBL" id="CAI4210236.1"/>
    </source>
</evidence>
<sequence length="398" mass="44382">MVEITETEKHVVFDDDGHSSSSDGEGHDRAEMELQVTFDPGKTHRRKSSLDVMHVAMPSWKQPKKKTDCMVHQFLESQLRAQDPSASSSSSSSSAILDNDSEFTHRKPSASTSSKPEFDTHPVYSGTLEPVQEASSSTNDSAEAPTFPPQSDMPVRPKPRALSTGNLGQSDQQAWADKTLHKIVACDDFDENGNLPIRAAQPIPSAQMDETLTSRLLTKKQLSEMAWGVRELSRRLGSIRLKPKVKSLFILTKIHDRDLIPKTRDLALWLLSPERNRRYTIYVEDRLKDDKRFDSQGLIQSVCKEYAAKVGADEATCFERVNKQLRYWSAEACVSKPHLFDFVITLGGDGTVLFASWLFQGVVPPVISFALGSLGFMTKFDFADYQSILTGPLTRASP</sequence>
<dbReference type="InterPro" id="IPR002504">
    <property type="entry name" value="NADK"/>
</dbReference>
<dbReference type="PANTHER" id="PTHR20275">
    <property type="entry name" value="NAD KINASE"/>
    <property type="match status" value="1"/>
</dbReference>
<comment type="caution">
    <text evidence="3">The sequence shown here is derived from an EMBL/GenBank/DDBJ whole genome shotgun (WGS) entry which is preliminary data.</text>
</comment>
<proteinExistence type="inferred from homology"/>
<gene>
    <name evidence="3" type="ORF">PPNO1_LOCUS43</name>
</gene>
<dbReference type="InterPro" id="IPR017438">
    <property type="entry name" value="ATP-NAD_kinase_N"/>
</dbReference>
<dbReference type="AlphaFoldDB" id="A0A9P1GTW2"/>
<protein>
    <recommendedName>
        <fullName evidence="5">NAD(+) kinase</fullName>
    </recommendedName>
</protein>
<dbReference type="InterPro" id="IPR016064">
    <property type="entry name" value="NAD/diacylglycerol_kinase_sf"/>
</dbReference>
<dbReference type="EMBL" id="CALLCH030000001">
    <property type="protein sequence ID" value="CAI4210236.1"/>
    <property type="molecule type" value="Genomic_DNA"/>
</dbReference>
<dbReference type="Gene3D" id="3.40.50.10330">
    <property type="entry name" value="Probable inorganic polyphosphate/atp-NAD kinase, domain 1"/>
    <property type="match status" value="1"/>
</dbReference>
<reference evidence="3" key="1">
    <citation type="submission" date="2022-11" db="EMBL/GenBank/DDBJ databases">
        <authorList>
            <person name="Scott C."/>
            <person name="Bruce N."/>
        </authorList>
    </citation>
    <scope>NUCLEOTIDE SEQUENCE</scope>
</reference>
<comment type="similarity">
    <text evidence="1">Belongs to the NAD kinase family.</text>
</comment>
<dbReference type="PANTHER" id="PTHR20275:SF11">
    <property type="entry name" value="KINASE, PUTATIVE (AFU_ORTHOLOGUE AFUA_5G12870)-RELATED"/>
    <property type="match status" value="1"/>
</dbReference>
<dbReference type="GO" id="GO:0006741">
    <property type="term" value="P:NADP+ biosynthetic process"/>
    <property type="evidence" value="ECO:0007669"/>
    <property type="project" value="InterPro"/>
</dbReference>